<dbReference type="GO" id="GO:0006352">
    <property type="term" value="P:DNA-templated transcription initiation"/>
    <property type="evidence" value="ECO:0007669"/>
    <property type="project" value="InterPro"/>
</dbReference>
<proteinExistence type="predicted"/>
<evidence type="ECO:0000256" key="3">
    <source>
        <dbReference type="ARBA" id="ARBA00023125"/>
    </source>
</evidence>
<name>A0A1Z2XPD4_9FIRM</name>
<dbReference type="Gene3D" id="1.10.10.10">
    <property type="entry name" value="Winged helix-like DNA-binding domain superfamily/Winged helix DNA-binding domain"/>
    <property type="match status" value="1"/>
</dbReference>
<evidence type="ECO:0000313" key="9">
    <source>
        <dbReference type="Proteomes" id="UP000596035"/>
    </source>
</evidence>
<feature type="domain" description="RNA polymerase sigma factor 70 region 4 type 2" evidence="5">
    <location>
        <begin position="69"/>
        <end position="119"/>
    </location>
</feature>
<keyword evidence="8" id="KW-1185">Reference proteome</keyword>
<dbReference type="InterPro" id="IPR013249">
    <property type="entry name" value="RNA_pol_sigma70_r4_t2"/>
</dbReference>
<evidence type="ECO:0000313" key="8">
    <source>
        <dbReference type="Proteomes" id="UP000196710"/>
    </source>
</evidence>
<dbReference type="InterPro" id="IPR013324">
    <property type="entry name" value="RNA_pol_sigma_r3/r4-like"/>
</dbReference>
<dbReference type="EMBL" id="CP021422">
    <property type="protein sequence ID" value="ASB40312.1"/>
    <property type="molecule type" value="Genomic_DNA"/>
</dbReference>
<reference evidence="6" key="1">
    <citation type="journal article" date="2017" name="Genome Announc.">
        <title>High-Quality Whole-Genome Sequences of the Oligo-Mouse-Microbiota Bacterial Community.</title>
        <authorList>
            <person name="Garzetti D."/>
            <person name="Brugiroux S."/>
            <person name="Bunk B."/>
            <person name="Pukall R."/>
            <person name="McCoy K.D."/>
            <person name="Macpherson A.J."/>
            <person name="Stecher B."/>
        </authorList>
    </citation>
    <scope>NUCLEOTIDE SEQUENCE</scope>
    <source>
        <strain evidence="6">KB18</strain>
    </source>
</reference>
<evidence type="ECO:0000313" key="6">
    <source>
        <dbReference type="EMBL" id="ASB40312.1"/>
    </source>
</evidence>
<dbReference type="Proteomes" id="UP000196710">
    <property type="component" value="Chromosome"/>
</dbReference>
<dbReference type="PANTHER" id="PTHR30385">
    <property type="entry name" value="SIGMA FACTOR F FLAGELLAR"/>
    <property type="match status" value="1"/>
</dbReference>
<evidence type="ECO:0000256" key="4">
    <source>
        <dbReference type="ARBA" id="ARBA00023163"/>
    </source>
</evidence>
<dbReference type="PANTHER" id="PTHR30385:SF4">
    <property type="entry name" value="RNA POLYMERASE SIGMA-E FACTOR"/>
    <property type="match status" value="1"/>
</dbReference>
<keyword evidence="2" id="KW-0731">Sigma factor</keyword>
<dbReference type="Proteomes" id="UP000596035">
    <property type="component" value="Chromosome"/>
</dbReference>
<reference evidence="7 9" key="3">
    <citation type="submission" date="2020-11" db="EMBL/GenBank/DDBJ databases">
        <title>Closed and high quality bacterial genomes of the OMM12 community.</title>
        <authorList>
            <person name="Marbouty M."/>
            <person name="Lamy-Besnier Q."/>
            <person name="Debarbieux L."/>
            <person name="Koszul R."/>
        </authorList>
    </citation>
    <scope>NUCLEOTIDE SEQUENCE [LARGE SCALE GENOMIC DNA]</scope>
    <source>
        <strain evidence="7 9">KB18</strain>
    </source>
</reference>
<dbReference type="KEGG" id="amur:ADH66_06345"/>
<keyword evidence="4" id="KW-0804">Transcription</keyword>
<keyword evidence="3" id="KW-0238">DNA-binding</keyword>
<evidence type="ECO:0000256" key="1">
    <source>
        <dbReference type="ARBA" id="ARBA00023015"/>
    </source>
</evidence>
<sequence>MCGKEQERDELRARFTKWMEVTVYRARLNYLKEQSRRVDTVPLEEAPMDKLSCQDMPTGESFDFAEEHLAEAFAQLPAAKKRIITMLFLLDMLPEEIAGELGCTVQYVYKQKSLAIKRLREALEGGDAH</sequence>
<organism evidence="7 9">
    <name type="scientific">Acutalibacter muris</name>
    <dbReference type="NCBI Taxonomy" id="1796620"/>
    <lineage>
        <taxon>Bacteria</taxon>
        <taxon>Bacillati</taxon>
        <taxon>Bacillota</taxon>
        <taxon>Clostridia</taxon>
        <taxon>Eubacteriales</taxon>
        <taxon>Acutalibacteraceae</taxon>
        <taxon>Acutalibacter</taxon>
    </lineage>
</organism>
<dbReference type="SUPFAM" id="SSF88659">
    <property type="entry name" value="Sigma3 and sigma4 domains of RNA polymerase sigma factors"/>
    <property type="match status" value="1"/>
</dbReference>
<dbReference type="AlphaFoldDB" id="A0A1Z2XPD4"/>
<dbReference type="InterPro" id="IPR036388">
    <property type="entry name" value="WH-like_DNA-bd_sf"/>
</dbReference>
<evidence type="ECO:0000256" key="2">
    <source>
        <dbReference type="ARBA" id="ARBA00023082"/>
    </source>
</evidence>
<accession>A0A1Z2XPD4</accession>
<dbReference type="Pfam" id="PF08281">
    <property type="entry name" value="Sigma70_r4_2"/>
    <property type="match status" value="1"/>
</dbReference>
<gene>
    <name evidence="6" type="ORF">ADH66_06345</name>
    <name evidence="7" type="ORF">I5Q82_16440</name>
</gene>
<dbReference type="GO" id="GO:0016987">
    <property type="term" value="F:sigma factor activity"/>
    <property type="evidence" value="ECO:0007669"/>
    <property type="project" value="UniProtKB-KW"/>
</dbReference>
<dbReference type="RefSeq" id="WP_066534236.1">
    <property type="nucleotide sequence ID" value="NZ_CP021422.1"/>
</dbReference>
<dbReference type="GO" id="GO:0003677">
    <property type="term" value="F:DNA binding"/>
    <property type="evidence" value="ECO:0007669"/>
    <property type="project" value="UniProtKB-KW"/>
</dbReference>
<evidence type="ECO:0000259" key="5">
    <source>
        <dbReference type="Pfam" id="PF08281"/>
    </source>
</evidence>
<dbReference type="EMBL" id="CP065321">
    <property type="protein sequence ID" value="QQR29603.1"/>
    <property type="molecule type" value="Genomic_DNA"/>
</dbReference>
<evidence type="ECO:0000313" key="7">
    <source>
        <dbReference type="EMBL" id="QQR29603.1"/>
    </source>
</evidence>
<protein>
    <submittedName>
        <fullName evidence="7">Sigma-70 family RNA polymerase sigma factor</fullName>
    </submittedName>
</protein>
<reference evidence="8" key="2">
    <citation type="submission" date="2017-05" db="EMBL/GenBank/DDBJ databases">
        <title>Improved OligoMM genomes.</title>
        <authorList>
            <person name="Garzetti D."/>
        </authorList>
    </citation>
    <scope>NUCLEOTIDE SEQUENCE [LARGE SCALE GENOMIC DNA]</scope>
    <source>
        <strain evidence="8">KB18</strain>
    </source>
</reference>
<keyword evidence="1" id="KW-0805">Transcription regulation</keyword>